<evidence type="ECO:0000313" key="4">
    <source>
        <dbReference type="Proteomes" id="UP000828390"/>
    </source>
</evidence>
<protein>
    <submittedName>
        <fullName evidence="3">Uncharacterized protein</fullName>
    </submittedName>
</protein>
<gene>
    <name evidence="3" type="ORF">DPMN_078859</name>
</gene>
<feature type="signal peptide" evidence="2">
    <location>
        <begin position="1"/>
        <end position="18"/>
    </location>
</feature>
<comment type="caution">
    <text evidence="3">The sequence shown here is derived from an EMBL/GenBank/DDBJ whole genome shotgun (WGS) entry which is preliminary data.</text>
</comment>
<accession>A0A9D3YNH3</accession>
<feature type="chain" id="PRO_5039235405" evidence="2">
    <location>
        <begin position="19"/>
        <end position="117"/>
    </location>
</feature>
<reference evidence="3" key="1">
    <citation type="journal article" date="2019" name="bioRxiv">
        <title>The Genome of the Zebra Mussel, Dreissena polymorpha: A Resource for Invasive Species Research.</title>
        <authorList>
            <person name="McCartney M.A."/>
            <person name="Auch B."/>
            <person name="Kono T."/>
            <person name="Mallez S."/>
            <person name="Zhang Y."/>
            <person name="Obille A."/>
            <person name="Becker A."/>
            <person name="Abrahante J.E."/>
            <person name="Garbe J."/>
            <person name="Badalamenti J.P."/>
            <person name="Herman A."/>
            <person name="Mangelson H."/>
            <person name="Liachko I."/>
            <person name="Sullivan S."/>
            <person name="Sone E.D."/>
            <person name="Koren S."/>
            <person name="Silverstein K.A.T."/>
            <person name="Beckman K.B."/>
            <person name="Gohl D.M."/>
        </authorList>
    </citation>
    <scope>NUCLEOTIDE SEQUENCE</scope>
    <source>
        <strain evidence="3">Duluth1</strain>
        <tissue evidence="3">Whole animal</tissue>
    </source>
</reference>
<organism evidence="3 4">
    <name type="scientific">Dreissena polymorpha</name>
    <name type="common">Zebra mussel</name>
    <name type="synonym">Mytilus polymorpha</name>
    <dbReference type="NCBI Taxonomy" id="45954"/>
    <lineage>
        <taxon>Eukaryota</taxon>
        <taxon>Metazoa</taxon>
        <taxon>Spiralia</taxon>
        <taxon>Lophotrochozoa</taxon>
        <taxon>Mollusca</taxon>
        <taxon>Bivalvia</taxon>
        <taxon>Autobranchia</taxon>
        <taxon>Heteroconchia</taxon>
        <taxon>Euheterodonta</taxon>
        <taxon>Imparidentia</taxon>
        <taxon>Neoheterodontei</taxon>
        <taxon>Myida</taxon>
        <taxon>Dreissenoidea</taxon>
        <taxon>Dreissenidae</taxon>
        <taxon>Dreissena</taxon>
    </lineage>
</organism>
<keyword evidence="4" id="KW-1185">Reference proteome</keyword>
<proteinExistence type="predicted"/>
<sequence>MVVVVVVVLLSMMIEHDGYRLEKKSLANSEDPDETPHDSASHQGLRCLHKGISIVFSKHCSARDIHELVAQAAGCSKYCSLTLKDDSGAHVSMSPAMPCNTPTTPYKVQIQQPTSNQ</sequence>
<dbReference type="Proteomes" id="UP000828390">
    <property type="component" value="Unassembled WGS sequence"/>
</dbReference>
<evidence type="ECO:0000256" key="1">
    <source>
        <dbReference type="SAM" id="MobiDB-lite"/>
    </source>
</evidence>
<feature type="non-terminal residue" evidence="3">
    <location>
        <position position="117"/>
    </location>
</feature>
<evidence type="ECO:0000256" key="2">
    <source>
        <dbReference type="SAM" id="SignalP"/>
    </source>
</evidence>
<dbReference type="AlphaFoldDB" id="A0A9D3YNH3"/>
<reference evidence="3" key="2">
    <citation type="submission" date="2020-11" db="EMBL/GenBank/DDBJ databases">
        <authorList>
            <person name="McCartney M.A."/>
            <person name="Auch B."/>
            <person name="Kono T."/>
            <person name="Mallez S."/>
            <person name="Becker A."/>
            <person name="Gohl D.M."/>
            <person name="Silverstein K.A.T."/>
            <person name="Koren S."/>
            <person name="Bechman K.B."/>
            <person name="Herman A."/>
            <person name="Abrahante J.E."/>
            <person name="Garbe J."/>
        </authorList>
    </citation>
    <scope>NUCLEOTIDE SEQUENCE</scope>
    <source>
        <strain evidence="3">Duluth1</strain>
        <tissue evidence="3">Whole animal</tissue>
    </source>
</reference>
<feature type="compositionally biased region" description="Polar residues" evidence="1">
    <location>
        <begin position="100"/>
        <end position="117"/>
    </location>
</feature>
<name>A0A9D3YNH3_DREPO</name>
<dbReference type="EMBL" id="JAIWYP010000015">
    <property type="protein sequence ID" value="KAH3703812.1"/>
    <property type="molecule type" value="Genomic_DNA"/>
</dbReference>
<feature type="region of interest" description="Disordered" evidence="1">
    <location>
        <begin position="96"/>
        <end position="117"/>
    </location>
</feature>
<keyword evidence="2" id="KW-0732">Signal</keyword>
<evidence type="ECO:0000313" key="3">
    <source>
        <dbReference type="EMBL" id="KAH3703812.1"/>
    </source>
</evidence>